<evidence type="ECO:0000313" key="3">
    <source>
        <dbReference type="EMBL" id="RXW19975.1"/>
    </source>
</evidence>
<keyword evidence="4" id="KW-1185">Reference proteome</keyword>
<dbReference type="Pfam" id="PF24883">
    <property type="entry name" value="NPHP3_N"/>
    <property type="match status" value="1"/>
</dbReference>
<gene>
    <name evidence="3" type="ORF">EST38_g5877</name>
</gene>
<dbReference type="OrthoDB" id="538223at2759"/>
<name>A0A4Q2DMN0_9AGAR</name>
<dbReference type="PANTHER" id="PTHR10039">
    <property type="entry name" value="AMELOGENIN"/>
    <property type="match status" value="1"/>
</dbReference>
<feature type="domain" description="Nephrocystin 3-like N-terminal" evidence="2">
    <location>
        <begin position="18"/>
        <end position="69"/>
    </location>
</feature>
<dbReference type="PANTHER" id="PTHR10039:SF14">
    <property type="entry name" value="NACHT DOMAIN-CONTAINING PROTEIN"/>
    <property type="match status" value="1"/>
</dbReference>
<comment type="caution">
    <text evidence="3">The sequence shown here is derived from an EMBL/GenBank/DDBJ whole genome shotgun (WGS) entry which is preliminary data.</text>
</comment>
<accession>A0A4Q2DMN0</accession>
<protein>
    <recommendedName>
        <fullName evidence="2">Nephrocystin 3-like N-terminal domain-containing protein</fullName>
    </recommendedName>
</protein>
<sequence>MERLVYEPFKAVMKGDFIEEARAKGPFVIVIDGLDECEDKRGVEELIDQMLDFFKQHPTIPLRFFIASRVEQHIRARLEVSGVRLSNLDSYKTQSDIYKFLHASFHAASKRDRVIRAYAQAHGEWPTKLDMDNLLQHIGSSFVLASSIFKFIVYPAAEDDPSTPMERLPRTLQMNGLDGLYMQTLSRSQHLSYFRNIISTIALVRRPLSVVEISGLLGIEVFEVVRVLLNLQAIIHVPGSDEEDSVTLCHTSLRDFLTTESRSGPFFVPHSFHLHLSYHLVSSATKNSKVHEPAYDNYVWRLKDHWQEGFSQTYPRNLTNEIEHFKAPRSLHANRLPYRAFLCDMFFFSLFLERFRASSDTLYLLTQCAKQLALVAECPGDRFRPWLETGMYYPVKADGLICIAQLTERTYKTVQHDLRRASSAIYAKVLFLYFILPFI</sequence>
<dbReference type="InterPro" id="IPR056884">
    <property type="entry name" value="NPHP3-like_N"/>
</dbReference>
<dbReference type="Proteomes" id="UP000290288">
    <property type="component" value="Unassembled WGS sequence"/>
</dbReference>
<evidence type="ECO:0000259" key="2">
    <source>
        <dbReference type="Pfam" id="PF24883"/>
    </source>
</evidence>
<dbReference type="EMBL" id="SDEE01000173">
    <property type="protein sequence ID" value="RXW19975.1"/>
    <property type="molecule type" value="Genomic_DNA"/>
</dbReference>
<evidence type="ECO:0000313" key="4">
    <source>
        <dbReference type="Proteomes" id="UP000290288"/>
    </source>
</evidence>
<reference evidence="3 4" key="1">
    <citation type="submission" date="2019-01" db="EMBL/GenBank/DDBJ databases">
        <title>Draft genome sequence of Psathyrella aberdarensis IHI B618.</title>
        <authorList>
            <person name="Buettner E."/>
            <person name="Kellner H."/>
        </authorList>
    </citation>
    <scope>NUCLEOTIDE SEQUENCE [LARGE SCALE GENOMIC DNA]</scope>
    <source>
        <strain evidence="3 4">IHI B618</strain>
    </source>
</reference>
<keyword evidence="1" id="KW-0677">Repeat</keyword>
<organism evidence="3 4">
    <name type="scientific">Candolleomyces aberdarensis</name>
    <dbReference type="NCBI Taxonomy" id="2316362"/>
    <lineage>
        <taxon>Eukaryota</taxon>
        <taxon>Fungi</taxon>
        <taxon>Dikarya</taxon>
        <taxon>Basidiomycota</taxon>
        <taxon>Agaricomycotina</taxon>
        <taxon>Agaricomycetes</taxon>
        <taxon>Agaricomycetidae</taxon>
        <taxon>Agaricales</taxon>
        <taxon>Agaricineae</taxon>
        <taxon>Psathyrellaceae</taxon>
        <taxon>Candolleomyces</taxon>
    </lineage>
</organism>
<dbReference type="AlphaFoldDB" id="A0A4Q2DMN0"/>
<proteinExistence type="predicted"/>
<evidence type="ECO:0000256" key="1">
    <source>
        <dbReference type="ARBA" id="ARBA00022737"/>
    </source>
</evidence>
<dbReference type="STRING" id="2316362.A0A4Q2DMN0"/>